<dbReference type="SUPFAM" id="SSF46767">
    <property type="entry name" value="Methylated DNA-protein cysteine methyltransferase, C-terminal domain"/>
    <property type="match status" value="1"/>
</dbReference>
<dbReference type="GO" id="GO:0003824">
    <property type="term" value="F:catalytic activity"/>
    <property type="evidence" value="ECO:0007669"/>
    <property type="project" value="InterPro"/>
</dbReference>
<evidence type="ECO:0000313" key="4">
    <source>
        <dbReference type="EMBL" id="RYU45756.1"/>
    </source>
</evidence>
<evidence type="ECO:0000313" key="5">
    <source>
        <dbReference type="Proteomes" id="UP000293465"/>
    </source>
</evidence>
<evidence type="ECO:0000256" key="1">
    <source>
        <dbReference type="ARBA" id="ARBA00022763"/>
    </source>
</evidence>
<dbReference type="Pfam" id="PF01035">
    <property type="entry name" value="DNA_binding_1"/>
    <property type="match status" value="1"/>
</dbReference>
<reference evidence="3 6" key="2">
    <citation type="submission" date="2019-09" db="EMBL/GenBank/DDBJ databases">
        <title>Genome of Aliivibrio finisterrensis LMG 23869 (type strain).</title>
        <authorList>
            <person name="Bowman J.P."/>
        </authorList>
    </citation>
    <scope>NUCLEOTIDE SEQUENCE [LARGE SCALE GENOMIC DNA]</scope>
    <source>
        <strain evidence="3 6">LMG 23869</strain>
    </source>
</reference>
<proteinExistence type="predicted"/>
<dbReference type="CDD" id="cd06445">
    <property type="entry name" value="ATase"/>
    <property type="match status" value="1"/>
</dbReference>
<dbReference type="EMBL" id="WBVP01000028">
    <property type="protein sequence ID" value="KAB2823256.1"/>
    <property type="molecule type" value="Genomic_DNA"/>
</dbReference>
<dbReference type="OrthoDB" id="9132167at2"/>
<organism evidence="4 5">
    <name type="scientific">Aliivibrio finisterrensis</name>
    <dbReference type="NCBI Taxonomy" id="511998"/>
    <lineage>
        <taxon>Bacteria</taxon>
        <taxon>Pseudomonadati</taxon>
        <taxon>Pseudomonadota</taxon>
        <taxon>Gammaproteobacteria</taxon>
        <taxon>Vibrionales</taxon>
        <taxon>Vibrionaceae</taxon>
        <taxon>Aliivibrio</taxon>
    </lineage>
</organism>
<dbReference type="InterPro" id="IPR052520">
    <property type="entry name" value="ATL_DNA_repair"/>
</dbReference>
<reference evidence="4 5" key="1">
    <citation type="submission" date="2019-02" db="EMBL/GenBank/DDBJ databases">
        <title>Genome sequences of Aliivibrio finisterrensis strains from farmed Atlantic salmon.</title>
        <authorList>
            <person name="Bowman J.P."/>
        </authorList>
    </citation>
    <scope>NUCLEOTIDE SEQUENCE [LARGE SCALE GENOMIC DNA]</scope>
    <source>
        <strain evidence="4 5">A32</strain>
    </source>
</reference>
<feature type="domain" description="Methylated-DNA-[protein]-cysteine S-methyltransferase DNA binding" evidence="2">
    <location>
        <begin position="3"/>
        <end position="82"/>
    </location>
</feature>
<dbReference type="GO" id="GO:0006281">
    <property type="term" value="P:DNA repair"/>
    <property type="evidence" value="ECO:0007669"/>
    <property type="project" value="InterPro"/>
</dbReference>
<dbReference type="GeneID" id="56275820"/>
<accession>A0A4Q5KLS1</accession>
<dbReference type="InterPro" id="IPR036388">
    <property type="entry name" value="WH-like_DNA-bd_sf"/>
</dbReference>
<dbReference type="AlphaFoldDB" id="A0A4Q5KLS1"/>
<name>A0A4Q5KLS1_9GAMM</name>
<dbReference type="PANTHER" id="PTHR42942:SF1">
    <property type="entry name" value="ALKYLTRANSFERASE-LIKE PROTEIN 1"/>
    <property type="match status" value="1"/>
</dbReference>
<comment type="caution">
    <text evidence="4">The sequence shown here is derived from an EMBL/GenBank/DDBJ whole genome shotgun (WGS) entry which is preliminary data.</text>
</comment>
<gene>
    <name evidence="4" type="ORF">ERW49_12200</name>
    <name evidence="3" type="ORF">F8B77_16320</name>
</gene>
<protein>
    <submittedName>
        <fullName evidence="4">MGMT family protein</fullName>
    </submittedName>
</protein>
<evidence type="ECO:0000259" key="2">
    <source>
        <dbReference type="Pfam" id="PF01035"/>
    </source>
</evidence>
<dbReference type="Proteomes" id="UP000434870">
    <property type="component" value="Unassembled WGS sequence"/>
</dbReference>
<sequence length="100" mass="11535">MDEFAQNIYTNLYYVPKGRVITYGQLAKLAGFPNHSRHVGKILSKLPKETQLPWYRVVNAQGKISLQGDRFERQKQLLEEENILIKDNGSVSNFKQVVMP</sequence>
<dbReference type="PANTHER" id="PTHR42942">
    <property type="entry name" value="6-O-METHYLGUANINE DNA METHYLTRANSFERASE"/>
    <property type="match status" value="1"/>
</dbReference>
<dbReference type="InterPro" id="IPR014048">
    <property type="entry name" value="MethylDNA_cys_MeTrfase_DNA-bd"/>
</dbReference>
<evidence type="ECO:0000313" key="3">
    <source>
        <dbReference type="EMBL" id="KAB2823256.1"/>
    </source>
</evidence>
<dbReference type="Proteomes" id="UP000293465">
    <property type="component" value="Unassembled WGS sequence"/>
</dbReference>
<dbReference type="EMBL" id="SEZJ01000010">
    <property type="protein sequence ID" value="RYU45756.1"/>
    <property type="molecule type" value="Genomic_DNA"/>
</dbReference>
<dbReference type="InterPro" id="IPR036217">
    <property type="entry name" value="MethylDNA_cys_MeTrfase_DNAb"/>
</dbReference>
<evidence type="ECO:0000313" key="6">
    <source>
        <dbReference type="Proteomes" id="UP000434870"/>
    </source>
</evidence>
<dbReference type="RefSeq" id="WP_130087667.1">
    <property type="nucleotide sequence ID" value="NZ_SEZJ01000010.1"/>
</dbReference>
<dbReference type="Gene3D" id="1.10.10.10">
    <property type="entry name" value="Winged helix-like DNA-binding domain superfamily/Winged helix DNA-binding domain"/>
    <property type="match status" value="1"/>
</dbReference>
<keyword evidence="1" id="KW-0227">DNA damage</keyword>